<name>A0A537JI69_9BACT</name>
<protein>
    <submittedName>
        <fullName evidence="2">Shikimate dehydrogenase</fullName>
    </submittedName>
</protein>
<dbReference type="Pfam" id="PF01488">
    <property type="entry name" value="Shikimate_DH"/>
    <property type="match status" value="1"/>
</dbReference>
<dbReference type="InterPro" id="IPR036291">
    <property type="entry name" value="NAD(P)-bd_dom_sf"/>
</dbReference>
<accession>A0A537JI69</accession>
<evidence type="ECO:0000313" key="2">
    <source>
        <dbReference type="EMBL" id="TMI83229.1"/>
    </source>
</evidence>
<evidence type="ECO:0000313" key="3">
    <source>
        <dbReference type="Proteomes" id="UP000318093"/>
    </source>
</evidence>
<dbReference type="SUPFAM" id="SSF51735">
    <property type="entry name" value="NAD(P)-binding Rossmann-fold domains"/>
    <property type="match status" value="1"/>
</dbReference>
<gene>
    <name evidence="2" type="ORF">E6H03_04110</name>
</gene>
<organism evidence="2 3">
    <name type="scientific">Candidatus Segetimicrobium genomatis</name>
    <dbReference type="NCBI Taxonomy" id="2569760"/>
    <lineage>
        <taxon>Bacteria</taxon>
        <taxon>Bacillati</taxon>
        <taxon>Candidatus Sysuimicrobiota</taxon>
        <taxon>Candidatus Sysuimicrobiia</taxon>
        <taxon>Candidatus Sysuimicrobiales</taxon>
        <taxon>Candidatus Segetimicrobiaceae</taxon>
        <taxon>Candidatus Segetimicrobium</taxon>
    </lineage>
</organism>
<evidence type="ECO:0000259" key="1">
    <source>
        <dbReference type="Pfam" id="PF01488"/>
    </source>
</evidence>
<comment type="caution">
    <text evidence="2">The sequence shown here is derived from an EMBL/GenBank/DDBJ whole genome shotgun (WGS) entry which is preliminary data.</text>
</comment>
<proteinExistence type="predicted"/>
<feature type="domain" description="Quinate/shikimate 5-dehydrogenase/glutamyl-tRNA reductase" evidence="1">
    <location>
        <begin position="153"/>
        <end position="259"/>
    </location>
</feature>
<sequence length="375" mass="40075">MSAPLGRFAFVLHPLYVAQYAQKFPFTRFLPERLVEAAFRAVPPFEASHITGIVSATGARAEGWFIALPWTPRVILAAPPDVVYRRLIQAGRIAERLGAGILGLGAFTKVVGDRGVTVADALRIGVTTGNSLTVATAIEGALLGAARMGIDPRQAEVAVVGATGTIGAACCRILAHQVGGLILAARTRDRLDALATRLRSEAPARVQVTSDVRRAVGAADLVITVSTATDVLIEPEDLRPGAVVCDVSRPRNVSRLVYERRGDVLVIDGGVIEVPGPVEFGLDFGFPPRSCEACMAETILLALEHRYDDYTLGGDVRLDRVEEIHALMRKHGLQMSGFRRFERKISDAEVDAIRQAARLAGAAPGTHVPASRPVS</sequence>
<reference evidence="2 3" key="1">
    <citation type="journal article" date="2019" name="Nat. Microbiol.">
        <title>Mediterranean grassland soil C-N compound turnover is dependent on rainfall and depth, and is mediated by genomically divergent microorganisms.</title>
        <authorList>
            <person name="Diamond S."/>
            <person name="Andeer P.F."/>
            <person name="Li Z."/>
            <person name="Crits-Christoph A."/>
            <person name="Burstein D."/>
            <person name="Anantharaman K."/>
            <person name="Lane K.R."/>
            <person name="Thomas B.C."/>
            <person name="Pan C."/>
            <person name="Northen T.R."/>
            <person name="Banfield J.F."/>
        </authorList>
    </citation>
    <scope>NUCLEOTIDE SEQUENCE [LARGE SCALE GENOMIC DNA]</scope>
    <source>
        <strain evidence="2">NP_6</strain>
    </source>
</reference>
<dbReference type="Proteomes" id="UP000318093">
    <property type="component" value="Unassembled WGS sequence"/>
</dbReference>
<dbReference type="Gene3D" id="3.40.50.720">
    <property type="entry name" value="NAD(P)-binding Rossmann-like Domain"/>
    <property type="match status" value="1"/>
</dbReference>
<dbReference type="AlphaFoldDB" id="A0A537JI69"/>
<dbReference type="InterPro" id="IPR006151">
    <property type="entry name" value="Shikm_DH/Glu-tRNA_Rdtase"/>
</dbReference>
<dbReference type="EMBL" id="VBAN01000120">
    <property type="protein sequence ID" value="TMI83229.1"/>
    <property type="molecule type" value="Genomic_DNA"/>
</dbReference>